<feature type="region of interest" description="Disordered" evidence="1">
    <location>
        <begin position="1"/>
        <end position="23"/>
    </location>
</feature>
<dbReference type="Gene3D" id="2.70.70.10">
    <property type="entry name" value="Glucose Permease (Domain IIA)"/>
    <property type="match status" value="1"/>
</dbReference>
<dbReference type="CDD" id="cd12797">
    <property type="entry name" value="M23_peptidase"/>
    <property type="match status" value="1"/>
</dbReference>
<dbReference type="InterPro" id="IPR011055">
    <property type="entry name" value="Dup_hybrid_motif"/>
</dbReference>
<keyword evidence="2" id="KW-0472">Membrane</keyword>
<feature type="domain" description="M23ase beta-sheet core" evidence="3">
    <location>
        <begin position="174"/>
        <end position="274"/>
    </location>
</feature>
<dbReference type="PANTHER" id="PTHR21666">
    <property type="entry name" value="PEPTIDASE-RELATED"/>
    <property type="match status" value="1"/>
</dbReference>
<dbReference type="SUPFAM" id="SSF51261">
    <property type="entry name" value="Duplicated hybrid motif"/>
    <property type="match status" value="1"/>
</dbReference>
<dbReference type="InterPro" id="IPR050570">
    <property type="entry name" value="Cell_wall_metabolism_enzyme"/>
</dbReference>
<gene>
    <name evidence="4" type="ORF">QFZ46_000505</name>
</gene>
<feature type="transmembrane region" description="Helical" evidence="2">
    <location>
        <begin position="38"/>
        <end position="57"/>
    </location>
</feature>
<evidence type="ECO:0000313" key="4">
    <source>
        <dbReference type="EMBL" id="MDQ0642345.1"/>
    </source>
</evidence>
<dbReference type="Pfam" id="PF01551">
    <property type="entry name" value="Peptidase_M23"/>
    <property type="match status" value="1"/>
</dbReference>
<evidence type="ECO:0000256" key="2">
    <source>
        <dbReference type="SAM" id="Phobius"/>
    </source>
</evidence>
<protein>
    <submittedName>
        <fullName evidence="4">Murein DD-endopeptidase MepM/ murein hydrolase activator NlpD</fullName>
    </submittedName>
</protein>
<keyword evidence="4" id="KW-0378">Hydrolase</keyword>
<reference evidence="4 5" key="1">
    <citation type="submission" date="2023-07" db="EMBL/GenBank/DDBJ databases">
        <title>Comparative genomics of wheat-associated soil bacteria to identify genetic determinants of phenazine resistance.</title>
        <authorList>
            <person name="Mouncey N."/>
        </authorList>
    </citation>
    <scope>NUCLEOTIDE SEQUENCE [LARGE SCALE GENOMIC DNA]</scope>
    <source>
        <strain evidence="4 5">W2I7</strain>
    </source>
</reference>
<proteinExistence type="predicted"/>
<dbReference type="InterPro" id="IPR016047">
    <property type="entry name" value="M23ase_b-sheet_dom"/>
</dbReference>
<evidence type="ECO:0000256" key="1">
    <source>
        <dbReference type="SAM" id="MobiDB-lite"/>
    </source>
</evidence>
<evidence type="ECO:0000259" key="3">
    <source>
        <dbReference type="Pfam" id="PF01551"/>
    </source>
</evidence>
<keyword evidence="2" id="KW-0812">Transmembrane</keyword>
<sequence length="283" mass="28254">MAADIEPTANTSEKSLKRSRTAAPRDVARKMIKPMRSIAIFGAVGALVAAVALPAYAASSTPVDATATLQQVAADDSQSLVVASAATAAPLDRSTYSATTQEEIDKKKAEEAAAAAAAEAASRAAASASSGASGGSIDIGSYALVSPGSGEVRYPLPRGSYTEGRTTVGPDSGGHDGADMLAPAGTPIYAAAAGVVRVSSESYYGYGVAVVIDHVIGGQAVSTTYAHMTNGTRQVSAGQTVAAGQLIGGVGSTGSSTANHLHFEVHVNGNILEPYSWLAANAG</sequence>
<keyword evidence="2" id="KW-1133">Transmembrane helix</keyword>
<dbReference type="GO" id="GO:0016787">
    <property type="term" value="F:hydrolase activity"/>
    <property type="evidence" value="ECO:0007669"/>
    <property type="project" value="UniProtKB-KW"/>
</dbReference>
<dbReference type="EMBL" id="JAUSXK010000001">
    <property type="protein sequence ID" value="MDQ0642345.1"/>
    <property type="molecule type" value="Genomic_DNA"/>
</dbReference>
<accession>A0ABU0P4T1</accession>
<keyword evidence="5" id="KW-1185">Reference proteome</keyword>
<dbReference type="Proteomes" id="UP001239085">
    <property type="component" value="Unassembled WGS sequence"/>
</dbReference>
<organism evidence="4 5">
    <name type="scientific">Microbacterium murale</name>
    <dbReference type="NCBI Taxonomy" id="1081040"/>
    <lineage>
        <taxon>Bacteria</taxon>
        <taxon>Bacillati</taxon>
        <taxon>Actinomycetota</taxon>
        <taxon>Actinomycetes</taxon>
        <taxon>Micrococcales</taxon>
        <taxon>Microbacteriaceae</taxon>
        <taxon>Microbacterium</taxon>
    </lineage>
</organism>
<dbReference type="PANTHER" id="PTHR21666:SF270">
    <property type="entry name" value="MUREIN HYDROLASE ACTIVATOR ENVC"/>
    <property type="match status" value="1"/>
</dbReference>
<evidence type="ECO:0000313" key="5">
    <source>
        <dbReference type="Proteomes" id="UP001239085"/>
    </source>
</evidence>
<name>A0ABU0P4T1_9MICO</name>
<comment type="caution">
    <text evidence="4">The sequence shown here is derived from an EMBL/GenBank/DDBJ whole genome shotgun (WGS) entry which is preliminary data.</text>
</comment>